<dbReference type="EMBL" id="PDCN02000019">
    <property type="protein sequence ID" value="PIB74191.1"/>
    <property type="molecule type" value="Genomic_DNA"/>
</dbReference>
<reference evidence="4 5" key="1">
    <citation type="journal article" date="2017" name="Infect. Genet. Evol.">
        <title>The new phylogeny of the genus Mycobacterium: The old and the news.</title>
        <authorList>
            <person name="Tortoli E."/>
            <person name="Fedrizzi T."/>
            <person name="Meehan C.J."/>
            <person name="Trovato A."/>
            <person name="Grottola A."/>
            <person name="Giacobazzi E."/>
            <person name="Serpini G.F."/>
            <person name="Tagliazucchi S."/>
            <person name="Fabio A."/>
            <person name="Bettua C."/>
            <person name="Bertorelli R."/>
            <person name="Frascaro F."/>
            <person name="De Sanctis V."/>
            <person name="Pecorari M."/>
            <person name="Jousson O."/>
            <person name="Segata N."/>
            <person name="Cirillo D.M."/>
        </authorList>
    </citation>
    <scope>NUCLEOTIDE SEQUENCE [LARGE SCALE GENOMIC DNA]</scope>
    <source>
        <strain evidence="4 5">CIP1034565</strain>
    </source>
</reference>
<keyword evidence="2" id="KW-0732">Signal</keyword>
<dbReference type="RefSeq" id="WP_090585808.1">
    <property type="nucleotide sequence ID" value="NZ_CP104302.1"/>
</dbReference>
<proteinExistence type="predicted"/>
<gene>
    <name evidence="4" type="ORF">CQY22_013895</name>
</gene>
<feature type="signal peptide" evidence="2">
    <location>
        <begin position="1"/>
        <end position="21"/>
    </location>
</feature>
<feature type="region of interest" description="Disordered" evidence="1">
    <location>
        <begin position="252"/>
        <end position="296"/>
    </location>
</feature>
<evidence type="ECO:0000259" key="3">
    <source>
        <dbReference type="Pfam" id="PF12697"/>
    </source>
</evidence>
<dbReference type="Gene3D" id="3.40.50.1820">
    <property type="entry name" value="alpha/beta hydrolase"/>
    <property type="match status" value="1"/>
</dbReference>
<evidence type="ECO:0000256" key="2">
    <source>
        <dbReference type="SAM" id="SignalP"/>
    </source>
</evidence>
<feature type="domain" description="AB hydrolase-1" evidence="3">
    <location>
        <begin position="83"/>
        <end position="234"/>
    </location>
</feature>
<evidence type="ECO:0000313" key="5">
    <source>
        <dbReference type="Proteomes" id="UP000230551"/>
    </source>
</evidence>
<dbReference type="InterPro" id="IPR029058">
    <property type="entry name" value="AB_hydrolase_fold"/>
</dbReference>
<dbReference type="OrthoDB" id="8871309at2"/>
<accession>A0A2G5P741</accession>
<evidence type="ECO:0000313" key="4">
    <source>
        <dbReference type="EMBL" id="PIB74191.1"/>
    </source>
</evidence>
<name>A0A2G5P741_9MYCO</name>
<dbReference type="SUPFAM" id="SSF53474">
    <property type="entry name" value="alpha/beta-Hydrolases"/>
    <property type="match status" value="1"/>
</dbReference>
<dbReference type="InterPro" id="IPR000073">
    <property type="entry name" value="AB_hydrolase_1"/>
</dbReference>
<sequence length="296" mass="31919">MRKLFAVFAALMAVVLGAALAPTTVGPTALAQAQSALPGVDFGGLRNVTVEWGEVVLTSGEVENPQLSPDGSELDPDREKVPVIIVHGTWSNVGEVAKLEESLRARGFTVYSYNYGRDFSLVGLLGPEMGGMADIEESTQTLADKIAEVRRLEQAAGRDPSRVDLVGHSQGGLIIKNYLNETQNDGRVVTGLESVFGKKNVAYVTSGTMFLDAIDLLPNPLRPAARWAFDRVVDVVLGVAPRQQLEGGDFINALEQDPGHGQGRGLSGDRRQGRRVRHAVPEDVPQRRAGRPRPQH</sequence>
<organism evidence="4 5">
    <name type="scientific">Mycolicibacterium brumae</name>
    <dbReference type="NCBI Taxonomy" id="85968"/>
    <lineage>
        <taxon>Bacteria</taxon>
        <taxon>Bacillati</taxon>
        <taxon>Actinomycetota</taxon>
        <taxon>Actinomycetes</taxon>
        <taxon>Mycobacteriales</taxon>
        <taxon>Mycobacteriaceae</taxon>
        <taxon>Mycolicibacterium</taxon>
    </lineage>
</organism>
<dbReference type="STRING" id="85968.GCA_900073015_00611"/>
<dbReference type="Pfam" id="PF12697">
    <property type="entry name" value="Abhydrolase_6"/>
    <property type="match status" value="1"/>
</dbReference>
<feature type="chain" id="PRO_5038515271" description="AB hydrolase-1 domain-containing protein" evidence="2">
    <location>
        <begin position="22"/>
        <end position="296"/>
    </location>
</feature>
<protein>
    <recommendedName>
        <fullName evidence="3">AB hydrolase-1 domain-containing protein</fullName>
    </recommendedName>
</protein>
<dbReference type="Proteomes" id="UP000230551">
    <property type="component" value="Unassembled WGS sequence"/>
</dbReference>
<dbReference type="GO" id="GO:0003824">
    <property type="term" value="F:catalytic activity"/>
    <property type="evidence" value="ECO:0007669"/>
    <property type="project" value="UniProtKB-ARBA"/>
</dbReference>
<evidence type="ECO:0000256" key="1">
    <source>
        <dbReference type="SAM" id="MobiDB-lite"/>
    </source>
</evidence>
<keyword evidence="5" id="KW-1185">Reference proteome</keyword>
<comment type="caution">
    <text evidence="4">The sequence shown here is derived from an EMBL/GenBank/DDBJ whole genome shotgun (WGS) entry which is preliminary data.</text>
</comment>
<dbReference type="AlphaFoldDB" id="A0A2G5P741"/>